<keyword evidence="1" id="KW-0472">Membrane</keyword>
<sequence>MRLFVEATELPNLKTWFIAQESEALILGVKTKGLIVENFQLQTEFPDNLEEFDGHNWHLLFEDKYTPVYYTLGGVPIVPKCIRNSQAKKDASTLNSSMIYVIIILLIWLIVGWAI</sequence>
<dbReference type="RefSeq" id="YP_010113963.1">
    <property type="nucleotide sequence ID" value="NC_055910.1"/>
</dbReference>
<keyword evidence="1" id="KW-0812">Transmembrane</keyword>
<evidence type="ECO:0000313" key="2">
    <source>
        <dbReference type="EMBL" id="QPB12176.1"/>
    </source>
</evidence>
<dbReference type="GeneID" id="65132523"/>
<evidence type="ECO:0000313" key="3">
    <source>
        <dbReference type="Proteomes" id="UP000663042"/>
    </source>
</evidence>
<reference evidence="2 3" key="1">
    <citation type="submission" date="2020-10" db="EMBL/GenBank/DDBJ databases">
        <title>Novel bacteriophages targeting Providencia spp. as potential agents for phage therapy.</title>
        <authorList>
            <person name="Rakov C."/>
            <person name="Alkalay-Oren S."/>
            <person name="Coppenhagen-Glazer S."/>
            <person name="Hazan R."/>
        </authorList>
    </citation>
    <scope>NUCLEOTIDE SEQUENCE [LARGE SCALE GENOMIC DNA]</scope>
</reference>
<name>A0A873WL26_9CAUD</name>
<dbReference type="EMBL" id="MW057857">
    <property type="protein sequence ID" value="QPB12176.1"/>
    <property type="molecule type" value="Genomic_DNA"/>
</dbReference>
<proteinExistence type="predicted"/>
<evidence type="ECO:0000256" key="1">
    <source>
        <dbReference type="SAM" id="Phobius"/>
    </source>
</evidence>
<keyword evidence="3" id="KW-1185">Reference proteome</keyword>
<keyword evidence="1" id="KW-1133">Transmembrane helix</keyword>
<organism evidence="2 3">
    <name type="scientific">Providencia phage PSTCR5</name>
    <dbReference type="NCBI Taxonomy" id="2783547"/>
    <lineage>
        <taxon>Viruses</taxon>
        <taxon>Duplodnaviria</taxon>
        <taxon>Heunggongvirae</taxon>
        <taxon>Uroviricota</taxon>
        <taxon>Caudoviricetes</taxon>
        <taxon>Demerecviridae</taxon>
        <taxon>Priunavirus</taxon>
        <taxon>Priunavirus PSTCR5</taxon>
    </lineage>
</organism>
<dbReference type="KEGG" id="vg:65132523"/>
<dbReference type="Proteomes" id="UP000663042">
    <property type="component" value="Segment"/>
</dbReference>
<feature type="transmembrane region" description="Helical" evidence="1">
    <location>
        <begin position="93"/>
        <end position="114"/>
    </location>
</feature>
<protein>
    <submittedName>
        <fullName evidence="2">Uncharacterized protein</fullName>
    </submittedName>
</protein>
<accession>A0A873WL26</accession>